<comment type="caution">
    <text evidence="2">The sequence shown here is derived from an EMBL/GenBank/DDBJ whole genome shotgun (WGS) entry which is preliminary data.</text>
</comment>
<dbReference type="PROSITE" id="PS50848">
    <property type="entry name" value="START"/>
    <property type="match status" value="1"/>
</dbReference>
<dbReference type="InterPro" id="IPR002913">
    <property type="entry name" value="START_lipid-bd_dom"/>
</dbReference>
<protein>
    <recommendedName>
        <fullName evidence="1">START domain-containing protein</fullName>
    </recommendedName>
</protein>
<dbReference type="PANTHER" id="PTHR19308">
    <property type="entry name" value="PHOSPHATIDYLCHOLINE TRANSFER PROTEIN"/>
    <property type="match status" value="1"/>
</dbReference>
<sequence length="1149" mass="127221">MTFLLLPAAHGTADVTVAARVPHGAGGSPGASSRALSPQAAELLLGSLLRLPSTLFGLYSRSAEIDSRNLSSLAKHFLSFAPPPSACEASAIDRSLAAAPQSWRRIPGTVLEPVSYLHALSARAVAWGRAAADVDAPAAGVLAWLWHSMALGRNATHVEEDGGRMKLGVSVPDTHSSFQVVSVSLGTGLNDRIFGAWWSWRRSPNGDFVVALSPVAGYEDRPEVAARVEAELEKARAATDAVRGCRLSFAGQAKIGGSLDSAAAKLVLDRNVQGRLAIVDRIRQLHERSGRAVDAELRAAFLRPPPFRALDPGQRQLAERCGRLEGRVLGGVELDEVRSPTPLVLMSAKIMPALDKKTKEVLGRATATIDCPPLEGLAWWSAQCCREHMRRSREQGDPARFILDIDSAQTHDFSFVAVKRAPQPFYNREFVGRQLCYEEEETGELVIAFEPLPRDFKVDYGGSVGAVRAEVRGTVRFKAEGDAQTRLTLTLTSDVGGHVPLWLIKSKIDAALGGAADMREFFQRDEEIDAMERSSVAEVVRANDEQYSDPENALVEKVMVKFDELPPDSLEQLPTPDKFVDMFIGHLANSSNAVLQATTIVDAAPVDCAAYDICRMSRRSLKAHAKSGGLERSLTKANGHSYVYKFARDYGARGFSPRDFVLRVVWKWISTSTLVIVTESFDDEERHPRRSGYVRGWTTILTKLERLEAVRGTPQTRLTYTQQVDVGGAIPKSFVTKGSQRALIHTSKMRLQYDRSAEIDAASCDALVDMIQRHDESYTDDENKLLRDGQARIAFFDEQKCKKLRMASPSTNAKIAFEKNDGRAWGWSKTSVRTSPERVVAFMLDYLRRSGKNGDEPEKSMKKISDHNSELYLRKKSPSPFLDRDFLNRQVWYRNPRGEYMIIATPLENDSHPVRSGLVRGRFPLTMVVRKSGDEAVIEYVIQIDFGGRVPARLTNAYVGGSLSTVTRMRSYFQGLRGLDVWDAKDAESVADILVTKTKEEKYHEKGETRAEARVRAIMKTQKGLKELGQKYDWASALLAKIVENKLRPTGHTNAKLCNMSEKEANIIGGSLASCIVGNLTSQAAVDEWIGRFPSMGELEREYVWFRPLMNEITQRLLETVGWGLKMRLYVGAGLSTLDMISDIFIGTR</sequence>
<dbReference type="CDD" id="cd00177">
    <property type="entry name" value="START"/>
    <property type="match status" value="1"/>
</dbReference>
<keyword evidence="3" id="KW-1185">Reference proteome</keyword>
<reference evidence="2 3" key="1">
    <citation type="journal article" date="2023" name="Commun. Biol.">
        <title>Genome analysis of Parmales, the sister group of diatoms, reveals the evolutionary specialization of diatoms from phago-mixotrophs to photoautotrophs.</title>
        <authorList>
            <person name="Ban H."/>
            <person name="Sato S."/>
            <person name="Yoshikawa S."/>
            <person name="Yamada K."/>
            <person name="Nakamura Y."/>
            <person name="Ichinomiya M."/>
            <person name="Sato N."/>
            <person name="Blanc-Mathieu R."/>
            <person name="Endo H."/>
            <person name="Kuwata A."/>
            <person name="Ogata H."/>
        </authorList>
    </citation>
    <scope>NUCLEOTIDE SEQUENCE [LARGE SCALE GENOMIC DNA]</scope>
</reference>
<dbReference type="SUPFAM" id="SSF55961">
    <property type="entry name" value="Bet v1-like"/>
    <property type="match status" value="3"/>
</dbReference>
<gene>
    <name evidence="2" type="ORF">TeGR_g3552</name>
</gene>
<dbReference type="Pfam" id="PF01852">
    <property type="entry name" value="START"/>
    <property type="match status" value="2"/>
</dbReference>
<evidence type="ECO:0000259" key="1">
    <source>
        <dbReference type="PROSITE" id="PS50848"/>
    </source>
</evidence>
<evidence type="ECO:0000313" key="2">
    <source>
        <dbReference type="EMBL" id="GMI41121.1"/>
    </source>
</evidence>
<dbReference type="InterPro" id="IPR023393">
    <property type="entry name" value="START-like_dom_sf"/>
</dbReference>
<proteinExistence type="predicted"/>
<dbReference type="Proteomes" id="UP001165060">
    <property type="component" value="Unassembled WGS sequence"/>
</dbReference>
<feature type="domain" description="START" evidence="1">
    <location>
        <begin position="656"/>
        <end position="738"/>
    </location>
</feature>
<dbReference type="EMBL" id="BRYB01002201">
    <property type="protein sequence ID" value="GMI41121.1"/>
    <property type="molecule type" value="Genomic_DNA"/>
</dbReference>
<evidence type="ECO:0000313" key="3">
    <source>
        <dbReference type="Proteomes" id="UP001165060"/>
    </source>
</evidence>
<dbReference type="PANTHER" id="PTHR19308:SF14">
    <property type="entry name" value="START DOMAIN-CONTAINING PROTEIN"/>
    <property type="match status" value="1"/>
</dbReference>
<dbReference type="Gene3D" id="3.30.530.20">
    <property type="match status" value="3"/>
</dbReference>
<name>A0ABQ6N6M9_9STRA</name>
<organism evidence="2 3">
    <name type="scientific">Tetraparma gracilis</name>
    <dbReference type="NCBI Taxonomy" id="2962635"/>
    <lineage>
        <taxon>Eukaryota</taxon>
        <taxon>Sar</taxon>
        <taxon>Stramenopiles</taxon>
        <taxon>Ochrophyta</taxon>
        <taxon>Bolidophyceae</taxon>
        <taxon>Parmales</taxon>
        <taxon>Triparmaceae</taxon>
        <taxon>Tetraparma</taxon>
    </lineage>
</organism>
<accession>A0ABQ6N6M9</accession>
<dbReference type="InterPro" id="IPR051213">
    <property type="entry name" value="START_lipid_transfer"/>
</dbReference>